<dbReference type="RefSeq" id="WP_115592829.1">
    <property type="nucleotide sequence ID" value="NZ_QRHA01000005.1"/>
</dbReference>
<evidence type="ECO:0000313" key="2">
    <source>
        <dbReference type="EMBL" id="RDV25960.1"/>
    </source>
</evidence>
<feature type="region of interest" description="Disordered" evidence="1">
    <location>
        <begin position="1"/>
        <end position="25"/>
    </location>
</feature>
<dbReference type="EMBL" id="QRHA01000005">
    <property type="protein sequence ID" value="RDV25960.1"/>
    <property type="molecule type" value="Genomic_DNA"/>
</dbReference>
<keyword evidence="3" id="KW-1185">Reference proteome</keyword>
<proteinExistence type="predicted"/>
<reference evidence="3" key="1">
    <citation type="submission" date="2018-08" db="EMBL/GenBank/DDBJ databases">
        <authorList>
            <person name="Zhang J."/>
            <person name="Du Z.-J."/>
        </authorList>
    </citation>
    <scope>NUCLEOTIDE SEQUENCE [LARGE SCALE GENOMIC DNA]</scope>
    <source>
        <strain evidence="3">KCTC 52655</strain>
    </source>
</reference>
<gene>
    <name evidence="2" type="ORF">DXV75_07680</name>
</gene>
<evidence type="ECO:0000256" key="1">
    <source>
        <dbReference type="SAM" id="MobiDB-lite"/>
    </source>
</evidence>
<dbReference type="Proteomes" id="UP000256561">
    <property type="component" value="Unassembled WGS sequence"/>
</dbReference>
<protein>
    <submittedName>
        <fullName evidence="2">Uncharacterized protein</fullName>
    </submittedName>
</protein>
<organism evidence="2 3">
    <name type="scientific">Alteromonas aestuariivivens</name>
    <dbReference type="NCBI Taxonomy" id="1938339"/>
    <lineage>
        <taxon>Bacteria</taxon>
        <taxon>Pseudomonadati</taxon>
        <taxon>Pseudomonadota</taxon>
        <taxon>Gammaproteobacteria</taxon>
        <taxon>Alteromonadales</taxon>
        <taxon>Alteromonadaceae</taxon>
        <taxon>Alteromonas/Salinimonas group</taxon>
        <taxon>Alteromonas</taxon>
    </lineage>
</organism>
<name>A0A3D8M9I0_9ALTE</name>
<comment type="caution">
    <text evidence="2">The sequence shown here is derived from an EMBL/GenBank/DDBJ whole genome shotgun (WGS) entry which is preliminary data.</text>
</comment>
<accession>A0A3D8M9I0</accession>
<dbReference type="OrthoDB" id="6387717at2"/>
<sequence>MNEKKKTNSNANAEKQRRFRERQKAAGKKLVRGYVTPQAMECYEEISEKTGWSDSEVLSNALRVLYAAYRCGQIKLLNEWLKDHKR</sequence>
<dbReference type="AlphaFoldDB" id="A0A3D8M9I0"/>
<evidence type="ECO:0000313" key="3">
    <source>
        <dbReference type="Proteomes" id="UP000256561"/>
    </source>
</evidence>